<dbReference type="Gene3D" id="3.20.20.80">
    <property type="entry name" value="Glycosidases"/>
    <property type="match status" value="1"/>
</dbReference>
<dbReference type="SUPFAM" id="SSF51445">
    <property type="entry name" value="(Trans)glycosidases"/>
    <property type="match status" value="1"/>
</dbReference>
<organism evidence="3 4">
    <name type="scientific">Catalinimonas alkaloidigena</name>
    <dbReference type="NCBI Taxonomy" id="1075417"/>
    <lineage>
        <taxon>Bacteria</taxon>
        <taxon>Pseudomonadati</taxon>
        <taxon>Bacteroidota</taxon>
        <taxon>Cytophagia</taxon>
        <taxon>Cytophagales</taxon>
        <taxon>Catalimonadaceae</taxon>
        <taxon>Catalinimonas</taxon>
    </lineage>
</organism>
<dbReference type="InterPro" id="IPR013783">
    <property type="entry name" value="Ig-like_fold"/>
</dbReference>
<keyword evidence="1" id="KW-0732">Signal</keyword>
<sequence>MNHHYLLVCVWLLLTTSAHAVDITDVAFTATTVPVFGRAEATFSLSTSYTNPYDPDEVQVDALISTPSGATLTMPCFYHVPTTFNATGDGWNAPDVNAATWQLRFTPMEVGAYSVTIQVTEASGLAGTSAPVTLDATDEGAAPGFVRLDATNPQFMRFDNGVPYYPVGLNVSWNSGNLAGFYHDYLDHFAPGEITWMRYWLAGFARQAIEWGPNHWSNVYAGLGRYSPEASVLLDSVLNLCAEKGIYLQLVLQHHGQVSTNVNPNWDENPYNSANGGYLSNPADFFTNADAIAQTKKLYRYIVARWGYSPNILSWELFNEVEYTDGTDAAIDAWHNTMSTYLHDLDPHGHLVSTSTGQDNSTMPLLQDNAALDQVQYHIYASNVEQVIYNQGRSFIEEFDKPVLCGEFGTNNDYTGTNHPDRWGDHVRKTQWIGAMSENPSLFWYWDYVDRADWYGLFAPLSSYWQGEDVVMHTGGQAQQFGFTQAANATTTLTLVPGNANWDGYNDPNPFVIDVQADGSTNPLAGFSSYLQGSWRADRNREVQIQITLQDTSTLQLVVAEVSASGSKIIDVYDGNNLLTSWTMTAGGTYALPGLTAGTHTFRLYNRGEDWINLASLRFTNVAINQARAYGYQGPEHAYGYVTDQSYGEWADPATVAPLAGVKIRLAGMTPFQDYVGDFYDPKTGQAMGSAPVALVEGSTDLELALPPFVKDVAFKVHPGTTSRADDAAPEDRQRLRLYPNPATQSTVRVRFSSEASGLVALEVFTPVGTRIFATPVGVQTGQNEVSLEVATWPVGLYFVRIGDGAKALTGKLLKQ</sequence>
<dbReference type="InterPro" id="IPR026444">
    <property type="entry name" value="Secre_tail"/>
</dbReference>
<dbReference type="EMBL" id="FNFO01000013">
    <property type="protein sequence ID" value="SDM43684.1"/>
    <property type="molecule type" value="Genomic_DNA"/>
</dbReference>
<name>A0A1G9T7N8_9BACT</name>
<dbReference type="AlphaFoldDB" id="A0A1G9T7N8"/>
<dbReference type="PANTHER" id="PTHR31451">
    <property type="match status" value="1"/>
</dbReference>
<feature type="domain" description="DUF5060" evidence="2">
    <location>
        <begin position="32"/>
        <end position="118"/>
    </location>
</feature>
<accession>A0A1G9T7N8</accession>
<dbReference type="GO" id="GO:0005576">
    <property type="term" value="C:extracellular region"/>
    <property type="evidence" value="ECO:0007669"/>
    <property type="project" value="UniProtKB-SubCell"/>
</dbReference>
<dbReference type="PANTHER" id="PTHR31451:SF39">
    <property type="entry name" value="MANNAN ENDO-1,4-BETA-MANNOSIDASE 1"/>
    <property type="match status" value="1"/>
</dbReference>
<evidence type="ECO:0000256" key="1">
    <source>
        <dbReference type="SAM" id="SignalP"/>
    </source>
</evidence>
<dbReference type="NCBIfam" id="TIGR04183">
    <property type="entry name" value="Por_Secre_tail"/>
    <property type="match status" value="1"/>
</dbReference>
<evidence type="ECO:0000259" key="2">
    <source>
        <dbReference type="Pfam" id="PF16586"/>
    </source>
</evidence>
<dbReference type="RefSeq" id="WP_089687651.1">
    <property type="nucleotide sequence ID" value="NZ_FNFO01000013.1"/>
</dbReference>
<dbReference type="GO" id="GO:0016985">
    <property type="term" value="F:mannan endo-1,4-beta-mannosidase activity"/>
    <property type="evidence" value="ECO:0007669"/>
    <property type="project" value="TreeGrafter"/>
</dbReference>
<dbReference type="PROSITE" id="PS50194">
    <property type="entry name" value="FILAMIN_REPEAT"/>
    <property type="match status" value="1"/>
</dbReference>
<dbReference type="Pfam" id="PF16586">
    <property type="entry name" value="DUF5060"/>
    <property type="match status" value="1"/>
</dbReference>
<dbReference type="Gene3D" id="2.60.40.10">
    <property type="entry name" value="Immunoglobulins"/>
    <property type="match status" value="1"/>
</dbReference>
<dbReference type="InterPro" id="IPR045053">
    <property type="entry name" value="MAN-like"/>
</dbReference>
<feature type="signal peptide" evidence="1">
    <location>
        <begin position="1"/>
        <end position="20"/>
    </location>
</feature>
<dbReference type="InterPro" id="IPR032260">
    <property type="entry name" value="DUF5060"/>
</dbReference>
<gene>
    <name evidence="3" type="ORF">SAMN05421823_113113</name>
</gene>
<keyword evidence="4" id="KW-1185">Reference proteome</keyword>
<dbReference type="Proteomes" id="UP000198510">
    <property type="component" value="Unassembled WGS sequence"/>
</dbReference>
<dbReference type="InterPro" id="IPR017868">
    <property type="entry name" value="Filamin/ABP280_repeat-like"/>
</dbReference>
<proteinExistence type="predicted"/>
<evidence type="ECO:0000313" key="3">
    <source>
        <dbReference type="EMBL" id="SDM43684.1"/>
    </source>
</evidence>
<dbReference type="InterPro" id="IPR017853">
    <property type="entry name" value="GH"/>
</dbReference>
<protein>
    <submittedName>
        <fullName evidence="3">Por secretion system C-terminal sorting domain-containing protein</fullName>
    </submittedName>
</protein>
<evidence type="ECO:0000313" key="4">
    <source>
        <dbReference type="Proteomes" id="UP000198510"/>
    </source>
</evidence>
<dbReference type="STRING" id="1075417.SAMN05421823_113113"/>
<reference evidence="3 4" key="1">
    <citation type="submission" date="2016-10" db="EMBL/GenBank/DDBJ databases">
        <authorList>
            <person name="de Groot N.N."/>
        </authorList>
    </citation>
    <scope>NUCLEOTIDE SEQUENCE [LARGE SCALE GENOMIC DNA]</scope>
    <source>
        <strain evidence="3 4">DSM 25186</strain>
    </source>
</reference>
<dbReference type="OrthoDB" id="9802444at2"/>
<feature type="chain" id="PRO_5011736124" evidence="1">
    <location>
        <begin position="21"/>
        <end position="816"/>
    </location>
</feature>